<protein>
    <submittedName>
        <fullName evidence="1">Uncharacterized protein</fullName>
    </submittedName>
</protein>
<dbReference type="EMBL" id="JAQIIO010000001">
    <property type="protein sequence ID" value="MDA5092918.1"/>
    <property type="molecule type" value="Genomic_DNA"/>
</dbReference>
<dbReference type="Proteomes" id="UP001528040">
    <property type="component" value="Unassembled WGS sequence"/>
</dbReference>
<keyword evidence="2" id="KW-1185">Reference proteome</keyword>
<comment type="caution">
    <text evidence="1">The sequence shown here is derived from an EMBL/GenBank/DDBJ whole genome shotgun (WGS) entry which is preliminary data.</text>
</comment>
<proteinExistence type="predicted"/>
<accession>A0ABT4VXD9</accession>
<sequence length="187" mass="19479">MAAIAPPNNKGRKLLDFAAGAGAEVEGLVDGFAVAPSDFIAGASCAVFLVSVLGTDDFTSTGLSVFASSVVSAFFSELPSAGAAFEAFAEDALDFTDFDAAVLEVFGAFVGFSSGCFFTTASSTDAFTCFDPALVEGFEAVFAGDSAEASVGFFELANVRTFRISNKIQRQGRYTRLARAYPTLKRA</sequence>
<evidence type="ECO:0000313" key="2">
    <source>
        <dbReference type="Proteomes" id="UP001528040"/>
    </source>
</evidence>
<gene>
    <name evidence="1" type="ORF">O2N63_02365</name>
</gene>
<reference evidence="1 2" key="1">
    <citation type="submission" date="2023-01" db="EMBL/GenBank/DDBJ databases">
        <authorList>
            <person name="Yoon J.-W."/>
        </authorList>
    </citation>
    <scope>NUCLEOTIDE SEQUENCE [LARGE SCALE GENOMIC DNA]</scope>
    <source>
        <strain evidence="1 2">KMU-50</strain>
    </source>
</reference>
<dbReference type="RefSeq" id="WP_271052503.1">
    <property type="nucleotide sequence ID" value="NZ_JAQIIO010000001.1"/>
</dbReference>
<name>A0ABT4VXD9_9RHOB</name>
<organism evidence="1 2">
    <name type="scientific">Aliiroseovarius salicola</name>
    <dbReference type="NCBI Taxonomy" id="3009082"/>
    <lineage>
        <taxon>Bacteria</taxon>
        <taxon>Pseudomonadati</taxon>
        <taxon>Pseudomonadota</taxon>
        <taxon>Alphaproteobacteria</taxon>
        <taxon>Rhodobacterales</taxon>
        <taxon>Paracoccaceae</taxon>
        <taxon>Aliiroseovarius</taxon>
    </lineage>
</organism>
<evidence type="ECO:0000313" key="1">
    <source>
        <dbReference type="EMBL" id="MDA5092918.1"/>
    </source>
</evidence>